<dbReference type="InterPro" id="IPR000477">
    <property type="entry name" value="RT_dom"/>
</dbReference>
<sequence length="461" mass="52332">MSIDFPPSLCETKQNLLIHKNKLKFGAYGFLLVYIFYTHFDMFSNPQCIIEMPNKMSEIFREPEFCNFCENITKIDKVENISPDTFYKEYVKTAKPVVVTDGIKNWPASTTFSFQFFKNLYSTVEKNGNPKKSCQFFPYKTEFKGLEEVFGMSQARASLSPGEKPWYVGWSNCNNEAGKKLRKYYSKPYFLGNNSENIAMTWIFMGGPGYGAHMHITFRQRTIRKISLGLKTIKACGSDGIPPIDLKKCAPELTPVLCKLFYYSYELGIFPSNCKIARIMETAINIELMKYLEHSGIINDRQYGFRHQISTSDLLAYVSHIWQQSIEKYGETLAVALDISKAFDRVWHHGLLAKLPSSLHVVVDGVSSDSLTINAGVPQESILAPTLFLLHINDLLKATSCPVHSFADDSTLHTAFSSRAPIQARQIRNERGRNVDNINMDLATILERGSINLVDFNANKT</sequence>
<protein>
    <recommendedName>
        <fullName evidence="1">Reverse transcriptase domain-containing protein</fullName>
    </recommendedName>
</protein>
<dbReference type="Pfam" id="PF00078">
    <property type="entry name" value="RVT_1"/>
    <property type="match status" value="1"/>
</dbReference>
<name>A0A9N9SB09_PHACE</name>
<organism evidence="2 3">
    <name type="scientific">Phaedon cochleariae</name>
    <name type="common">Mustard beetle</name>
    <dbReference type="NCBI Taxonomy" id="80249"/>
    <lineage>
        <taxon>Eukaryota</taxon>
        <taxon>Metazoa</taxon>
        <taxon>Ecdysozoa</taxon>
        <taxon>Arthropoda</taxon>
        <taxon>Hexapoda</taxon>
        <taxon>Insecta</taxon>
        <taxon>Pterygota</taxon>
        <taxon>Neoptera</taxon>
        <taxon>Endopterygota</taxon>
        <taxon>Coleoptera</taxon>
        <taxon>Polyphaga</taxon>
        <taxon>Cucujiformia</taxon>
        <taxon>Chrysomeloidea</taxon>
        <taxon>Chrysomelidae</taxon>
        <taxon>Chrysomelinae</taxon>
        <taxon>Chrysomelini</taxon>
        <taxon>Phaedon</taxon>
    </lineage>
</organism>
<dbReference type="Proteomes" id="UP001153737">
    <property type="component" value="Chromosome 12"/>
</dbReference>
<reference evidence="2" key="1">
    <citation type="submission" date="2022-01" db="EMBL/GenBank/DDBJ databases">
        <authorList>
            <person name="King R."/>
        </authorList>
    </citation>
    <scope>NUCLEOTIDE SEQUENCE</scope>
</reference>
<dbReference type="SUPFAM" id="SSF51197">
    <property type="entry name" value="Clavaminate synthase-like"/>
    <property type="match status" value="1"/>
</dbReference>
<dbReference type="EMBL" id="OU896718">
    <property type="protein sequence ID" value="CAG9815721.1"/>
    <property type="molecule type" value="Genomic_DNA"/>
</dbReference>
<proteinExistence type="predicted"/>
<dbReference type="OrthoDB" id="10063099at2759"/>
<evidence type="ECO:0000313" key="3">
    <source>
        <dbReference type="Proteomes" id="UP001153737"/>
    </source>
</evidence>
<evidence type="ECO:0000313" key="2">
    <source>
        <dbReference type="EMBL" id="CAG9815721.1"/>
    </source>
</evidence>
<reference evidence="2" key="2">
    <citation type="submission" date="2022-10" db="EMBL/GenBank/DDBJ databases">
        <authorList>
            <consortium name="ENA_rothamsted_submissions"/>
            <consortium name="culmorum"/>
            <person name="King R."/>
        </authorList>
    </citation>
    <scope>NUCLEOTIDE SEQUENCE</scope>
</reference>
<accession>A0A9N9SB09</accession>
<feature type="domain" description="Reverse transcriptase" evidence="1">
    <location>
        <begin position="278"/>
        <end position="419"/>
    </location>
</feature>
<dbReference type="AlphaFoldDB" id="A0A9N9SB09"/>
<evidence type="ECO:0000259" key="1">
    <source>
        <dbReference type="Pfam" id="PF00078"/>
    </source>
</evidence>
<dbReference type="Gene3D" id="2.60.120.650">
    <property type="entry name" value="Cupin"/>
    <property type="match status" value="1"/>
</dbReference>
<gene>
    <name evidence="2" type="ORF">PHAECO_LOCUS2869</name>
</gene>
<keyword evidence="3" id="KW-1185">Reference proteome</keyword>
<dbReference type="PANTHER" id="PTHR19446">
    <property type="entry name" value="REVERSE TRANSCRIPTASES"/>
    <property type="match status" value="1"/>
</dbReference>